<keyword evidence="1" id="KW-1133">Transmembrane helix</keyword>
<feature type="transmembrane region" description="Helical" evidence="1">
    <location>
        <begin position="273"/>
        <end position="294"/>
    </location>
</feature>
<dbReference type="EMBL" id="RSCJ01000035">
    <property type="protein sequence ID" value="RUR73500.1"/>
    <property type="molecule type" value="Genomic_DNA"/>
</dbReference>
<keyword evidence="3" id="KW-1185">Reference proteome</keyword>
<dbReference type="Proteomes" id="UP000268857">
    <property type="component" value="Unassembled WGS sequence"/>
</dbReference>
<proteinExistence type="predicted"/>
<evidence type="ECO:0008006" key="4">
    <source>
        <dbReference type="Google" id="ProtNLM"/>
    </source>
</evidence>
<evidence type="ECO:0000313" key="3">
    <source>
        <dbReference type="Proteomes" id="UP000268857"/>
    </source>
</evidence>
<feature type="transmembrane region" description="Helical" evidence="1">
    <location>
        <begin position="20"/>
        <end position="43"/>
    </location>
</feature>
<feature type="transmembrane region" description="Helical" evidence="1">
    <location>
        <begin position="203"/>
        <end position="223"/>
    </location>
</feature>
<dbReference type="NCBIfam" id="TIGR02587">
    <property type="entry name" value="TIGR02587 family membrane protein"/>
    <property type="match status" value="1"/>
</dbReference>
<accession>A0A3S0XML7</accession>
<dbReference type="STRING" id="211165.GCA_000317285_01186"/>
<dbReference type="InterPro" id="IPR013416">
    <property type="entry name" value="CHP02587_IM"/>
</dbReference>
<gene>
    <name evidence="2" type="ORF">PCC6912_56710</name>
</gene>
<feature type="transmembrane region" description="Helical" evidence="1">
    <location>
        <begin position="163"/>
        <end position="183"/>
    </location>
</feature>
<keyword evidence="1" id="KW-0472">Membrane</keyword>
<dbReference type="AlphaFoldDB" id="A0A3S0XML7"/>
<keyword evidence="1" id="KW-0812">Transmembrane</keyword>
<comment type="caution">
    <text evidence="2">The sequence shown here is derived from an EMBL/GenBank/DDBJ whole genome shotgun (WGS) entry which is preliminary data.</text>
</comment>
<protein>
    <recommendedName>
        <fullName evidence="4">TIGR02587 family membrane protein</fullName>
    </recommendedName>
</protein>
<feature type="transmembrane region" description="Helical" evidence="1">
    <location>
        <begin position="49"/>
        <end position="66"/>
    </location>
</feature>
<dbReference type="RefSeq" id="WP_026087388.1">
    <property type="nucleotide sequence ID" value="NZ_AJLN01000047.1"/>
</dbReference>
<feature type="transmembrane region" description="Helical" evidence="1">
    <location>
        <begin position="244"/>
        <end position="261"/>
    </location>
</feature>
<sequence>MGVKSKRRKNVWASEMNDIIRGACGGFLFGIPLLYTMEVWWIGSLAKPSILMFAIALTFIIVFLLNRTEGFRRRRHGSRPYEAITDTVEAMAIGIACSAFILLLLQELTPQTSLKEMLGKITFESVPFTFGVALANQFLGDTRNGNTEGQKSRQANKKNNNSNLHATFADIGATVIGAIVIAFNIAPTDEIPMLAAAVSPPWLLATMTASILISYAIVFEAGFSDQQKRRQQQGIFQRPISETVASYLVSLLAAALMLWFFQKLTLSDPWTMWLNHTLLLGLPATIGGAAGRLAV</sequence>
<dbReference type="InterPro" id="IPR024464">
    <property type="entry name" value="DUF2391"/>
</dbReference>
<name>A0A3S0XML7_CHLFR</name>
<evidence type="ECO:0000256" key="1">
    <source>
        <dbReference type="SAM" id="Phobius"/>
    </source>
</evidence>
<organism evidence="2 3">
    <name type="scientific">Chlorogloeopsis fritschii PCC 6912</name>
    <dbReference type="NCBI Taxonomy" id="211165"/>
    <lineage>
        <taxon>Bacteria</taxon>
        <taxon>Bacillati</taxon>
        <taxon>Cyanobacteriota</taxon>
        <taxon>Cyanophyceae</taxon>
        <taxon>Nostocales</taxon>
        <taxon>Chlorogloeopsidaceae</taxon>
        <taxon>Chlorogloeopsis</taxon>
    </lineage>
</organism>
<reference evidence="2 3" key="1">
    <citation type="journal article" date="2019" name="Genome Biol. Evol.">
        <title>Day and night: Metabolic profiles and evolutionary relationships of six axenic non-marine cyanobacteria.</title>
        <authorList>
            <person name="Will S.E."/>
            <person name="Henke P."/>
            <person name="Boedeker C."/>
            <person name="Huang S."/>
            <person name="Brinkmann H."/>
            <person name="Rohde M."/>
            <person name="Jarek M."/>
            <person name="Friedl T."/>
            <person name="Seufert S."/>
            <person name="Schumacher M."/>
            <person name="Overmann J."/>
            <person name="Neumann-Schaal M."/>
            <person name="Petersen J."/>
        </authorList>
    </citation>
    <scope>NUCLEOTIDE SEQUENCE [LARGE SCALE GENOMIC DNA]</scope>
    <source>
        <strain evidence="2 3">PCC 6912</strain>
    </source>
</reference>
<evidence type="ECO:0000313" key="2">
    <source>
        <dbReference type="EMBL" id="RUR73500.1"/>
    </source>
</evidence>
<dbReference type="Pfam" id="PF09622">
    <property type="entry name" value="DUF2391"/>
    <property type="match status" value="1"/>
</dbReference>